<dbReference type="Pfam" id="PF00078">
    <property type="entry name" value="RVT_1"/>
    <property type="match status" value="1"/>
</dbReference>
<dbReference type="Gene3D" id="3.60.10.10">
    <property type="entry name" value="Endonuclease/exonuclease/phosphatase"/>
    <property type="match status" value="1"/>
</dbReference>
<keyword evidence="4" id="KW-1185">Reference proteome</keyword>
<dbReference type="SUPFAM" id="SSF56219">
    <property type="entry name" value="DNase I-like"/>
    <property type="match status" value="1"/>
</dbReference>
<evidence type="ECO:0000313" key="3">
    <source>
        <dbReference type="EMBL" id="VFQ87851.1"/>
    </source>
</evidence>
<dbReference type="CDD" id="cd01650">
    <property type="entry name" value="RT_nLTR_like"/>
    <property type="match status" value="1"/>
</dbReference>
<sequence>MVVTKWTPDYEEGADCLVVPFWVSCPKLPIFLHDKRALSLIASSIGKPLKVDENTLNFSRPDLARFCVEIDVSLPPPSRVHVKLGNKDVFYPFIFENFPLYCSYCKKLGHSQSSCRNLHLQNGEEEPVLGNGKKQATCKESEPVQKETWTKVKSKKKGLMLEWRKRTALLSGPGESSKPERNSKQLEIQTLNAEVLGPDTSLLGSYGTILDSTNLGSGPANIPDGLITADPGPLPVINADLSLVLWKPLPLISKSRFSPLSSLDEDSDFEDLGVVQDLPTNTIEVPAVEITQHNQTSIKSRLRDLPWIVGGDFNTILSLTEHKGFGTPCTNSIDDFKDCISSCNLQDPELKGNLFTWMGNRSRGRVLCRLDRILINQATLDLFSEVFLYHLGRTTSDHKALLLDWNMIDYHGPKPFRFLNAWTLDSSFYEMVRSHWNTVHYGRGMRGLANKLQTLKKAIRDWNTHHFGDIFKEVLEAEAAATQAQDKFEQEKNSINREAANLANAKLLLACKKEESYWSQKANIKWLAQGDASTKFFHSYVKGKRRRSSIKFITDSNGKQLFDQAEISNYIANHFEHSFTEKHRGNMQPIIQHIPNLITEVDNQLLVRFPSEDEIKGALWQLNPNSSAGLDGYNGEFFRHFWDIIKEDLISAIQEFFLGIPIPKAFGSTFITLIPKTEGAKNIGHYRPIALSSFFSKLISRILSNRLAGLLEKIISPEQAGFQKGKGIEEHILLTNELMLHLQSKVRGGNIMVKLDMAKAFDKMSWTYLEAILKAFGFNEQATSLLLQNLRATHLSILINGKPTGYFKINRGVKQGDPLSPLLFIIGSEGFSRVLYHAISTGFISPYKAGKQKVVSHLAFVDDLIVFLKGDIKNLLRFNYVLSSYLIASGQEVNKSKSHLYCNRKVTLQYKNRVEEALGIKVGNPPFKYLGSTITPGKLKKIHCEQILNHFEGYLNSWYSRTLNPMSRLILIKHVLSAIPLHTMAVQDLPKSVITSIQISLANFFWGSNMGKNKRHWAKWTRICKPTGEGGIGTRSLEDIQKASALVEG</sequence>
<evidence type="ECO:0000313" key="4">
    <source>
        <dbReference type="Proteomes" id="UP000595140"/>
    </source>
</evidence>
<reference evidence="3 4" key="1">
    <citation type="submission" date="2018-04" db="EMBL/GenBank/DDBJ databases">
        <authorList>
            <person name="Vogel A."/>
        </authorList>
    </citation>
    <scope>NUCLEOTIDE SEQUENCE [LARGE SCALE GENOMIC DNA]</scope>
</reference>
<dbReference type="EMBL" id="OOIL02003392">
    <property type="protein sequence ID" value="VFQ87851.1"/>
    <property type="molecule type" value="Genomic_DNA"/>
</dbReference>
<dbReference type="GO" id="GO:0003824">
    <property type="term" value="F:catalytic activity"/>
    <property type="evidence" value="ECO:0007669"/>
    <property type="project" value="InterPro"/>
</dbReference>
<dbReference type="Pfam" id="PF03372">
    <property type="entry name" value="Exo_endo_phos"/>
    <property type="match status" value="1"/>
</dbReference>
<gene>
    <name evidence="3" type="ORF">CCAM_LOCUS29627</name>
</gene>
<protein>
    <recommendedName>
        <fullName evidence="2">Reverse transcriptase domain-containing protein</fullName>
    </recommendedName>
</protein>
<dbReference type="InterPro" id="IPR043502">
    <property type="entry name" value="DNA/RNA_pol_sf"/>
</dbReference>
<dbReference type="PANTHER" id="PTHR31635">
    <property type="entry name" value="REVERSE TRANSCRIPTASE DOMAIN-CONTAINING PROTEIN-RELATED"/>
    <property type="match status" value="1"/>
</dbReference>
<dbReference type="OrthoDB" id="912954at2759"/>
<dbReference type="Proteomes" id="UP000595140">
    <property type="component" value="Unassembled WGS sequence"/>
</dbReference>
<dbReference type="InterPro" id="IPR005135">
    <property type="entry name" value="Endo/exonuclease/phosphatase"/>
</dbReference>
<name>A0A484MFS6_9ASTE</name>
<evidence type="ECO:0000256" key="1">
    <source>
        <dbReference type="SAM" id="Coils"/>
    </source>
</evidence>
<dbReference type="PROSITE" id="PS50878">
    <property type="entry name" value="RT_POL"/>
    <property type="match status" value="1"/>
</dbReference>
<feature type="domain" description="Reverse transcriptase" evidence="2">
    <location>
        <begin position="655"/>
        <end position="934"/>
    </location>
</feature>
<feature type="coiled-coil region" evidence="1">
    <location>
        <begin position="474"/>
        <end position="505"/>
    </location>
</feature>
<proteinExistence type="predicted"/>
<organism evidence="3 4">
    <name type="scientific">Cuscuta campestris</name>
    <dbReference type="NCBI Taxonomy" id="132261"/>
    <lineage>
        <taxon>Eukaryota</taxon>
        <taxon>Viridiplantae</taxon>
        <taxon>Streptophyta</taxon>
        <taxon>Embryophyta</taxon>
        <taxon>Tracheophyta</taxon>
        <taxon>Spermatophyta</taxon>
        <taxon>Magnoliopsida</taxon>
        <taxon>eudicotyledons</taxon>
        <taxon>Gunneridae</taxon>
        <taxon>Pentapetalae</taxon>
        <taxon>asterids</taxon>
        <taxon>lamiids</taxon>
        <taxon>Solanales</taxon>
        <taxon>Convolvulaceae</taxon>
        <taxon>Cuscuteae</taxon>
        <taxon>Cuscuta</taxon>
        <taxon>Cuscuta subgen. Grammica</taxon>
        <taxon>Cuscuta sect. Cleistogrammica</taxon>
    </lineage>
</organism>
<dbReference type="InterPro" id="IPR036691">
    <property type="entry name" value="Endo/exonu/phosph_ase_sf"/>
</dbReference>
<dbReference type="SUPFAM" id="SSF56672">
    <property type="entry name" value="DNA/RNA polymerases"/>
    <property type="match status" value="1"/>
</dbReference>
<dbReference type="PANTHER" id="PTHR31635:SF196">
    <property type="entry name" value="REVERSE TRANSCRIPTASE DOMAIN-CONTAINING PROTEIN-RELATED"/>
    <property type="match status" value="1"/>
</dbReference>
<accession>A0A484MFS6</accession>
<keyword evidence="1" id="KW-0175">Coiled coil</keyword>
<dbReference type="InterPro" id="IPR000477">
    <property type="entry name" value="RT_dom"/>
</dbReference>
<evidence type="ECO:0000259" key="2">
    <source>
        <dbReference type="PROSITE" id="PS50878"/>
    </source>
</evidence>
<dbReference type="AlphaFoldDB" id="A0A484MFS6"/>